<dbReference type="GO" id="GO:0031177">
    <property type="term" value="F:phosphopantetheine binding"/>
    <property type="evidence" value="ECO:0007669"/>
    <property type="project" value="TreeGrafter"/>
</dbReference>
<evidence type="ECO:0000313" key="2">
    <source>
        <dbReference type="EMBL" id="OQD57331.1"/>
    </source>
</evidence>
<evidence type="ECO:0000313" key="3">
    <source>
        <dbReference type="Proteomes" id="UP000184286"/>
    </source>
</evidence>
<accession>A0A1V6MY26</accession>
<dbReference type="GO" id="GO:0005737">
    <property type="term" value="C:cytoplasm"/>
    <property type="evidence" value="ECO:0007669"/>
    <property type="project" value="TreeGrafter"/>
</dbReference>
<feature type="domain" description="AMP-dependent synthetase/ligase" evidence="1">
    <location>
        <begin position="20"/>
        <end position="238"/>
    </location>
</feature>
<dbReference type="PANTHER" id="PTHR45527:SF1">
    <property type="entry name" value="FATTY ACID SYNTHASE"/>
    <property type="match status" value="1"/>
</dbReference>
<dbReference type="InterPro" id="IPR042099">
    <property type="entry name" value="ANL_N_sf"/>
</dbReference>
<reference evidence="2 3" key="2">
    <citation type="submission" date="2017-02" db="EMBL/GenBank/DDBJ databases">
        <title>Draft genome sequence of Streptomyces phaeoluteigriseus type strain DSM41896.</title>
        <authorList>
            <person name="Salih T.S."/>
            <person name="Algora Gallardo L."/>
            <person name="Melo Santos T."/>
            <person name="Filgueira Martinez S."/>
            <person name="Herron P.R."/>
        </authorList>
    </citation>
    <scope>NUCLEOTIDE SEQUENCE [LARGE SCALE GENOMIC DNA]</scope>
    <source>
        <strain evidence="2 3">DSM 41896</strain>
    </source>
</reference>
<dbReference type="GO" id="GO:0043041">
    <property type="term" value="P:amino acid activation for nonribosomal peptide biosynthetic process"/>
    <property type="evidence" value="ECO:0007669"/>
    <property type="project" value="TreeGrafter"/>
</dbReference>
<dbReference type="GO" id="GO:0044550">
    <property type="term" value="P:secondary metabolite biosynthetic process"/>
    <property type="evidence" value="ECO:0007669"/>
    <property type="project" value="TreeGrafter"/>
</dbReference>
<protein>
    <recommendedName>
        <fullName evidence="1">AMP-dependent synthetase/ligase domain-containing protein</fullName>
    </recommendedName>
</protein>
<dbReference type="Gene3D" id="3.40.50.12780">
    <property type="entry name" value="N-terminal domain of ligase-like"/>
    <property type="match status" value="1"/>
</dbReference>
<dbReference type="SUPFAM" id="SSF56801">
    <property type="entry name" value="Acetyl-CoA synthetase-like"/>
    <property type="match status" value="1"/>
</dbReference>
<dbReference type="RefSeq" id="WP_094102577.1">
    <property type="nucleotide sequence ID" value="NZ_MPOH02000005.1"/>
</dbReference>
<dbReference type="OrthoDB" id="4320398at2"/>
<dbReference type="EMBL" id="MPOH02000005">
    <property type="protein sequence ID" value="OQD57331.1"/>
    <property type="molecule type" value="Genomic_DNA"/>
</dbReference>
<gene>
    <name evidence="2" type="ORF">BM536_004955</name>
</gene>
<sequence>MSVEQVPAAGQQVDELVAGWAETTPSAEAIVCGVERITYGELGRLVETEAGRLGSMGLPPGGLVGVALDRPVAALAVMLGVLRAGGAYLPLDPAMPRAELHRVLGDADPYVVLTRELYRVAAEDRPDRRVVCVDAEADPAEETGRGAPAGRGAAACLLLTAGTTGPAGLVPVSHQDLTAARNAWQQVYGFDARDRHVHTAPPESAEFTAGWVRALGSGGALILPDGDEPHDPGARATALGRLVATKRRRCWPAVCRPRGC</sequence>
<dbReference type="PANTHER" id="PTHR45527">
    <property type="entry name" value="NONRIBOSOMAL PEPTIDE SYNTHETASE"/>
    <property type="match status" value="1"/>
</dbReference>
<dbReference type="STRING" id="114686.BM536_004955"/>
<dbReference type="InterPro" id="IPR000873">
    <property type="entry name" value="AMP-dep_synth/lig_dom"/>
</dbReference>
<dbReference type="Pfam" id="PF00501">
    <property type="entry name" value="AMP-binding"/>
    <property type="match status" value="1"/>
</dbReference>
<comment type="caution">
    <text evidence="2">The sequence shown here is derived from an EMBL/GenBank/DDBJ whole genome shotgun (WGS) entry which is preliminary data.</text>
</comment>
<dbReference type="AlphaFoldDB" id="A0A1V6MY26"/>
<name>A0A1V6MY26_9ACTN</name>
<dbReference type="Proteomes" id="UP000184286">
    <property type="component" value="Unassembled WGS sequence"/>
</dbReference>
<organism evidence="2 3">
    <name type="scientific">Streptomyces phaeoluteigriseus</name>
    <dbReference type="NCBI Taxonomy" id="114686"/>
    <lineage>
        <taxon>Bacteria</taxon>
        <taxon>Bacillati</taxon>
        <taxon>Actinomycetota</taxon>
        <taxon>Actinomycetes</taxon>
        <taxon>Kitasatosporales</taxon>
        <taxon>Streptomycetaceae</taxon>
        <taxon>Streptomyces</taxon>
        <taxon>Streptomyces aurantiacus group</taxon>
    </lineage>
</organism>
<reference evidence="3" key="1">
    <citation type="submission" date="2016-11" db="EMBL/GenBank/DDBJ databases">
        <authorList>
            <person name="Schniete J.K."/>
            <person name="Salih T."/>
            <person name="Algora Gallardo L."/>
            <person name="Martinez Fernandez S."/>
            <person name="Herron P.R."/>
        </authorList>
    </citation>
    <scope>NUCLEOTIDE SEQUENCE [LARGE SCALE GENOMIC DNA]</scope>
    <source>
        <strain evidence="3">DSM 41896</strain>
    </source>
</reference>
<evidence type="ECO:0000259" key="1">
    <source>
        <dbReference type="Pfam" id="PF00501"/>
    </source>
</evidence>
<proteinExistence type="predicted"/>